<accession>A0A0A9D396</accession>
<evidence type="ECO:0000313" key="1">
    <source>
        <dbReference type="EMBL" id="JAD78222.1"/>
    </source>
</evidence>
<dbReference type="EMBL" id="GBRH01219673">
    <property type="protein sequence ID" value="JAD78222.1"/>
    <property type="molecule type" value="Transcribed_RNA"/>
</dbReference>
<name>A0A0A9D396_ARUDO</name>
<proteinExistence type="predicted"/>
<sequence length="48" mass="5460">MRLIPSHSSRFQSVILCLLDEPEEHLQLSGTTIVAVHQIGDFQISRKE</sequence>
<organism evidence="1">
    <name type="scientific">Arundo donax</name>
    <name type="common">Giant reed</name>
    <name type="synonym">Donax arundinaceus</name>
    <dbReference type="NCBI Taxonomy" id="35708"/>
    <lineage>
        <taxon>Eukaryota</taxon>
        <taxon>Viridiplantae</taxon>
        <taxon>Streptophyta</taxon>
        <taxon>Embryophyta</taxon>
        <taxon>Tracheophyta</taxon>
        <taxon>Spermatophyta</taxon>
        <taxon>Magnoliopsida</taxon>
        <taxon>Liliopsida</taxon>
        <taxon>Poales</taxon>
        <taxon>Poaceae</taxon>
        <taxon>PACMAD clade</taxon>
        <taxon>Arundinoideae</taxon>
        <taxon>Arundineae</taxon>
        <taxon>Arundo</taxon>
    </lineage>
</organism>
<reference evidence="1" key="2">
    <citation type="journal article" date="2015" name="Data Brief">
        <title>Shoot transcriptome of the giant reed, Arundo donax.</title>
        <authorList>
            <person name="Barrero R.A."/>
            <person name="Guerrero F.D."/>
            <person name="Moolhuijzen P."/>
            <person name="Goolsby J.A."/>
            <person name="Tidwell J."/>
            <person name="Bellgard S.E."/>
            <person name="Bellgard M.I."/>
        </authorList>
    </citation>
    <scope>NUCLEOTIDE SEQUENCE</scope>
    <source>
        <tissue evidence="1">Shoot tissue taken approximately 20 cm above the soil surface</tissue>
    </source>
</reference>
<dbReference type="AlphaFoldDB" id="A0A0A9D396"/>
<protein>
    <submittedName>
        <fullName evidence="1">Uncharacterized protein</fullName>
    </submittedName>
</protein>
<reference evidence="1" key="1">
    <citation type="submission" date="2014-09" db="EMBL/GenBank/DDBJ databases">
        <authorList>
            <person name="Magalhaes I.L.F."/>
            <person name="Oliveira U."/>
            <person name="Santos F.R."/>
            <person name="Vidigal T.H.D.A."/>
            <person name="Brescovit A.D."/>
            <person name="Santos A.J."/>
        </authorList>
    </citation>
    <scope>NUCLEOTIDE SEQUENCE</scope>
    <source>
        <tissue evidence="1">Shoot tissue taken approximately 20 cm above the soil surface</tissue>
    </source>
</reference>